<accession>A0A8I2YF21</accession>
<sequence length="592" mass="63729">MDRRSILYGNGGCYSKVSGLTADTTTQFLTNIGSAITTINIIIISLALLPLKGFLSELKNVFASFPLQKTVAALSYLQSMGFPTHPTGFLESILVVINRHCSLYYVMAFIAGVFVWAVSTLAPAALSIQPILIDGATMAFSVGAIPPLSLYQPVAGGQIVLPASFSPAPGYAAAIVWAEREINLTYSFSVLDDSQGGYSGFVVPTPPLLNSTVSARWLTDVIEFNPYCTWAKPNITVTSFNYTLNSTVTPDTAVTVHLVGLDLQVSVPSSYFPAYTSFFISSINVHDTTVTVLNYTTGSLPTDGAMVMSVIQCVSTNCTEKAIDITGLFIDFTDVPSLRFSSIDADYELGFLVCKPNLTIETREIRTQGSMTLEVQPLADGASPYPRQGNLDWTQTSLLVAFSLSALTSDSGPASSAWNGLGSVTQTHFVFGKDQINSVPTSVNYENTTMLLKPLSTDQLARGYTEMVKASMKRRIATVQQIFVSSLPHVVASTVLILLLLGMAVAAHFRTGRGDQFNITNIAAALADSELPALVKRTKVDVVTQARPSVSRGRWLGNSVGEEVAGRLGNWKVFLERAAKEDAVETLHISQE</sequence>
<feature type="transmembrane region" description="Helical" evidence="1">
    <location>
        <begin position="103"/>
        <end position="126"/>
    </location>
</feature>
<reference evidence="2" key="1">
    <citation type="submission" date="2021-03" db="EMBL/GenBank/DDBJ databases">
        <title>Evolutionary innovations through gain and loss of genes in the ectomycorrhizal Boletales.</title>
        <authorList>
            <person name="Wu G."/>
            <person name="Miyauchi S."/>
            <person name="Morin E."/>
            <person name="Yang Z.-L."/>
            <person name="Xu J."/>
            <person name="Martin F.M."/>
        </authorList>
    </citation>
    <scope>NUCLEOTIDE SEQUENCE</scope>
    <source>
        <strain evidence="2">BR01</strain>
    </source>
</reference>
<evidence type="ECO:0000256" key="1">
    <source>
        <dbReference type="SAM" id="Phobius"/>
    </source>
</evidence>
<keyword evidence="3" id="KW-1185">Reference proteome</keyword>
<dbReference type="AlphaFoldDB" id="A0A8I2YF21"/>
<gene>
    <name evidence="2" type="ORF">JVT61DRAFT_10956</name>
</gene>
<evidence type="ECO:0008006" key="4">
    <source>
        <dbReference type="Google" id="ProtNLM"/>
    </source>
</evidence>
<organism evidence="2 3">
    <name type="scientific">Boletus reticuloceps</name>
    <dbReference type="NCBI Taxonomy" id="495285"/>
    <lineage>
        <taxon>Eukaryota</taxon>
        <taxon>Fungi</taxon>
        <taxon>Dikarya</taxon>
        <taxon>Basidiomycota</taxon>
        <taxon>Agaricomycotina</taxon>
        <taxon>Agaricomycetes</taxon>
        <taxon>Agaricomycetidae</taxon>
        <taxon>Boletales</taxon>
        <taxon>Boletineae</taxon>
        <taxon>Boletaceae</taxon>
        <taxon>Boletoideae</taxon>
        <taxon>Boletus</taxon>
    </lineage>
</organism>
<comment type="caution">
    <text evidence="2">The sequence shown here is derived from an EMBL/GenBank/DDBJ whole genome shotgun (WGS) entry which is preliminary data.</text>
</comment>
<keyword evidence="1" id="KW-0472">Membrane</keyword>
<keyword evidence="1" id="KW-1133">Transmembrane helix</keyword>
<dbReference type="OrthoDB" id="2681169at2759"/>
<name>A0A8I2YF21_9AGAM</name>
<proteinExistence type="predicted"/>
<evidence type="ECO:0000313" key="3">
    <source>
        <dbReference type="Proteomes" id="UP000683000"/>
    </source>
</evidence>
<feature type="transmembrane region" description="Helical" evidence="1">
    <location>
        <begin position="490"/>
        <end position="509"/>
    </location>
</feature>
<evidence type="ECO:0000313" key="2">
    <source>
        <dbReference type="EMBL" id="KAG6370754.1"/>
    </source>
</evidence>
<keyword evidence="1" id="KW-0812">Transmembrane</keyword>
<dbReference type="Proteomes" id="UP000683000">
    <property type="component" value="Unassembled WGS sequence"/>
</dbReference>
<feature type="transmembrane region" description="Helical" evidence="1">
    <location>
        <begin position="28"/>
        <end position="49"/>
    </location>
</feature>
<dbReference type="EMBL" id="JAGFBS010000044">
    <property type="protein sequence ID" value="KAG6370754.1"/>
    <property type="molecule type" value="Genomic_DNA"/>
</dbReference>
<protein>
    <recommendedName>
        <fullName evidence="4">Transmembrane protein</fullName>
    </recommendedName>
</protein>